<dbReference type="InterPro" id="IPR046348">
    <property type="entry name" value="SIS_dom_sf"/>
</dbReference>
<dbReference type="CDD" id="cd05013">
    <property type="entry name" value="SIS_RpiR"/>
    <property type="match status" value="1"/>
</dbReference>
<reference evidence="2 3" key="1">
    <citation type="submission" date="2016-11" db="EMBL/GenBank/DDBJ databases">
        <title>Description of two novel members of the family Erysipelotrichaceae: Ileibacterium lipovorans gen. nov., sp. nov. and Dubosiella newyorkensis, gen. nov., sp. nov.</title>
        <authorList>
            <person name="Cox L.M."/>
            <person name="Sohn J."/>
            <person name="Tyrrell K.L."/>
            <person name="Citron D.M."/>
            <person name="Lawson P.A."/>
            <person name="Patel N.B."/>
            <person name="Iizumi T."/>
            <person name="Perez-Perez G.I."/>
            <person name="Goldstein E.J."/>
            <person name="Blaser M.J."/>
        </authorList>
    </citation>
    <scope>NUCLEOTIDE SEQUENCE [LARGE SCALE GENOMIC DNA]</scope>
    <source>
        <strain evidence="2 3">NYU-BL-A4</strain>
    </source>
</reference>
<dbReference type="SUPFAM" id="SSF53697">
    <property type="entry name" value="SIS domain"/>
    <property type="match status" value="1"/>
</dbReference>
<evidence type="ECO:0000259" key="1">
    <source>
        <dbReference type="PROSITE" id="PS51071"/>
    </source>
</evidence>
<sequence length="290" mass="33828">MLKMATKIWICRFSRYNRTMKKPFVLNRLLHISNESHQKDTNYSIAKTLCDHFYELPSMTIQETADLCYVSCASISRFVRYLGYSGFSEFKESCAKSIGIEADYSNEVKKAQKEDLLPIYTRFTEQILSNIQIAFSELDIEQMDRICGWMQKADKIATLGLEFSSLVGEHIQSRLMRMHKNVQTSLDFQEQKEIVQNLTNNSLIFILSMEAGYLYHNPEIIDWIQAKGCKVVIITINPYNKQMQFADEILVCGKQNYNTEGRISLLYMVELLLMHYSISYFQNLKMNRPS</sequence>
<dbReference type="PROSITE" id="PS51071">
    <property type="entry name" value="HTH_RPIR"/>
    <property type="match status" value="1"/>
</dbReference>
<dbReference type="Proteomes" id="UP000186705">
    <property type="component" value="Unassembled WGS sequence"/>
</dbReference>
<dbReference type="InterPro" id="IPR000281">
    <property type="entry name" value="HTH_RpiR"/>
</dbReference>
<dbReference type="GO" id="GO:0003700">
    <property type="term" value="F:DNA-binding transcription factor activity"/>
    <property type="evidence" value="ECO:0007669"/>
    <property type="project" value="InterPro"/>
</dbReference>
<dbReference type="InterPro" id="IPR047640">
    <property type="entry name" value="RpiR-like"/>
</dbReference>
<keyword evidence="3" id="KW-1185">Reference proteome</keyword>
<dbReference type="GO" id="GO:0003677">
    <property type="term" value="F:DNA binding"/>
    <property type="evidence" value="ECO:0007669"/>
    <property type="project" value="InterPro"/>
</dbReference>
<dbReference type="SUPFAM" id="SSF46689">
    <property type="entry name" value="Homeodomain-like"/>
    <property type="match status" value="1"/>
</dbReference>
<evidence type="ECO:0000313" key="2">
    <source>
        <dbReference type="EMBL" id="OLU44337.1"/>
    </source>
</evidence>
<dbReference type="PANTHER" id="PTHR30514:SF1">
    <property type="entry name" value="HTH-TYPE TRANSCRIPTIONAL REGULATOR HEXR-RELATED"/>
    <property type="match status" value="1"/>
</dbReference>
<dbReference type="Pfam" id="PF01418">
    <property type="entry name" value="HTH_6"/>
    <property type="match status" value="1"/>
</dbReference>
<dbReference type="Gene3D" id="3.40.50.10490">
    <property type="entry name" value="Glucose-6-phosphate isomerase like protein, domain 1"/>
    <property type="match status" value="1"/>
</dbReference>
<evidence type="ECO:0000313" key="3">
    <source>
        <dbReference type="Proteomes" id="UP000186705"/>
    </source>
</evidence>
<organism evidence="2 3">
    <name type="scientific">Dubosiella newyorkensis</name>
    <dbReference type="NCBI Taxonomy" id="1862672"/>
    <lineage>
        <taxon>Bacteria</taxon>
        <taxon>Bacillati</taxon>
        <taxon>Bacillota</taxon>
        <taxon>Erysipelotrichia</taxon>
        <taxon>Erysipelotrichales</taxon>
        <taxon>Erysipelotrichaceae</taxon>
        <taxon>Dubosiella</taxon>
    </lineage>
</organism>
<comment type="caution">
    <text evidence="2">The sequence shown here is derived from an EMBL/GenBank/DDBJ whole genome shotgun (WGS) entry which is preliminary data.</text>
</comment>
<gene>
    <name evidence="2" type="ORF">BO225_10650</name>
</gene>
<feature type="domain" description="HTH rpiR-type" evidence="1">
    <location>
        <begin position="25"/>
        <end position="101"/>
    </location>
</feature>
<dbReference type="InterPro" id="IPR009057">
    <property type="entry name" value="Homeodomain-like_sf"/>
</dbReference>
<protein>
    <recommendedName>
        <fullName evidence="1">HTH rpiR-type domain-containing protein</fullName>
    </recommendedName>
</protein>
<dbReference type="STRING" id="1862672.BO225_10650"/>
<dbReference type="InterPro" id="IPR036388">
    <property type="entry name" value="WH-like_DNA-bd_sf"/>
</dbReference>
<accession>A0A1U7NK07</accession>
<dbReference type="GO" id="GO:0097367">
    <property type="term" value="F:carbohydrate derivative binding"/>
    <property type="evidence" value="ECO:0007669"/>
    <property type="project" value="InterPro"/>
</dbReference>
<dbReference type="GO" id="GO:1901135">
    <property type="term" value="P:carbohydrate derivative metabolic process"/>
    <property type="evidence" value="ECO:0007669"/>
    <property type="project" value="InterPro"/>
</dbReference>
<dbReference type="Gene3D" id="1.10.10.10">
    <property type="entry name" value="Winged helix-like DNA-binding domain superfamily/Winged helix DNA-binding domain"/>
    <property type="match status" value="1"/>
</dbReference>
<dbReference type="InterPro" id="IPR035472">
    <property type="entry name" value="RpiR-like_SIS"/>
</dbReference>
<dbReference type="EMBL" id="MPKA01000113">
    <property type="protein sequence ID" value="OLU44337.1"/>
    <property type="molecule type" value="Genomic_DNA"/>
</dbReference>
<name>A0A1U7NK07_9FIRM</name>
<proteinExistence type="predicted"/>
<dbReference type="AlphaFoldDB" id="A0A1U7NK07"/>
<dbReference type="PANTHER" id="PTHR30514">
    <property type="entry name" value="GLUCOKINASE"/>
    <property type="match status" value="1"/>
</dbReference>